<dbReference type="AlphaFoldDB" id="A0AA40NND4"/>
<gene>
    <name evidence="1" type="ORF">AN672_04525</name>
</gene>
<organism evidence="1 2">
    <name type="scientific">Citrobacter freundii</name>
    <dbReference type="NCBI Taxonomy" id="546"/>
    <lineage>
        <taxon>Bacteria</taxon>
        <taxon>Pseudomonadati</taxon>
        <taxon>Pseudomonadota</taxon>
        <taxon>Gammaproteobacteria</taxon>
        <taxon>Enterobacterales</taxon>
        <taxon>Enterobacteriaceae</taxon>
        <taxon>Citrobacter</taxon>
        <taxon>Citrobacter freundii complex</taxon>
    </lineage>
</organism>
<evidence type="ECO:0000313" key="1">
    <source>
        <dbReference type="EMBL" id="KPR56857.1"/>
    </source>
</evidence>
<reference evidence="2" key="1">
    <citation type="submission" date="2015-09" db="EMBL/GenBank/DDBJ databases">
        <title>Prevalence of NDMs in South Africa.</title>
        <authorList>
            <person name="Osei Sekyere J."/>
            <person name="Govinden U."/>
            <person name="Essack S."/>
            <person name="Haldorsen B."/>
            <person name="Samuelsen O."/>
            <person name="Aasnaes B."/>
            <person name="Sundsfjord A."/>
        </authorList>
    </citation>
    <scope>NUCLEOTIDE SEQUENCE [LARGE SCALE GENOMIC DNA]</scope>
    <source>
        <strain evidence="2">ST62:944112508</strain>
    </source>
</reference>
<dbReference type="RefSeq" id="WP_057063221.1">
    <property type="nucleotide sequence ID" value="NZ_JADVFX010000002.1"/>
</dbReference>
<evidence type="ECO:0000313" key="2">
    <source>
        <dbReference type="Proteomes" id="UP000050520"/>
    </source>
</evidence>
<name>A0AA40NND4_CITFR</name>
<reference evidence="1 2" key="2">
    <citation type="journal article" date="2017" name="PLoS ONE">
        <title>Genomic and phenotypic characterisation of fluoroquinolone resistance mechanisms in Enterobacteriaceae in Durban, South Africa.</title>
        <authorList>
            <person name="Osei Sekyere J."/>
            <person name="Amoako D.G."/>
        </authorList>
    </citation>
    <scope>NUCLEOTIDE SEQUENCE [LARGE SCALE GENOMIC DNA]</scope>
    <source>
        <strain evidence="1 2">ST62:944112508</strain>
    </source>
</reference>
<dbReference type="EMBL" id="LJEB01000018">
    <property type="protein sequence ID" value="KPR56857.1"/>
    <property type="molecule type" value="Genomic_DNA"/>
</dbReference>
<comment type="caution">
    <text evidence="1">The sequence shown here is derived from an EMBL/GenBank/DDBJ whole genome shotgun (WGS) entry which is preliminary data.</text>
</comment>
<sequence length="117" mass="12773">MLVVISIVLPARRYFTGWCRYALSLCVNSGGYALSCRSEMPLSLTTRLATSRLATAYSGNRTGDQLLVSILVPAVLVKPRVETSHLDATFSLLTGCSPINKNTFFSKAFLPGSYTYI</sequence>
<dbReference type="Proteomes" id="UP000050520">
    <property type="component" value="Unassembled WGS sequence"/>
</dbReference>
<proteinExistence type="predicted"/>
<protein>
    <submittedName>
        <fullName evidence="1">Uncharacterized protein</fullName>
    </submittedName>
</protein>
<accession>A0AA40NND4</accession>